<gene>
    <name evidence="9" type="ORF">GCM10025781_04730</name>
</gene>
<sequence length="191" mass="20776">MPSQSAAAASEKRVNSDSRSNIDTTGRHQPRVSPRGLYRVVATAEMLTWALLITAMIGKYALGAPDWTMRIAGSIHGFVFLSYCVSTVVVWTDQRWPASKGILGLVLAVVPFATVPFERHVDRKGLLASQWRVAPAGVAPRNGQEPARTAAERLLAVILHWPILSALVLVVLVALLFTVLLNAGPPTEWFN</sequence>
<evidence type="ECO:0000256" key="2">
    <source>
        <dbReference type="ARBA" id="ARBA00022475"/>
    </source>
</evidence>
<feature type="transmembrane region" description="Helical" evidence="7">
    <location>
        <begin position="154"/>
        <end position="181"/>
    </location>
</feature>
<evidence type="ECO:0000313" key="9">
    <source>
        <dbReference type="EMBL" id="GAA4690865.1"/>
    </source>
</evidence>
<evidence type="ECO:0000256" key="5">
    <source>
        <dbReference type="ARBA" id="ARBA00023136"/>
    </source>
</evidence>
<keyword evidence="5 7" id="KW-0472">Membrane</keyword>
<feature type="domain" description="DUF3817" evidence="8">
    <location>
        <begin position="37"/>
        <end position="123"/>
    </location>
</feature>
<evidence type="ECO:0000256" key="7">
    <source>
        <dbReference type="SAM" id="Phobius"/>
    </source>
</evidence>
<dbReference type="NCBIfam" id="TIGR03954">
    <property type="entry name" value="integ_memb_HG"/>
    <property type="match status" value="1"/>
</dbReference>
<feature type="transmembrane region" description="Helical" evidence="7">
    <location>
        <begin position="74"/>
        <end position="92"/>
    </location>
</feature>
<feature type="region of interest" description="Disordered" evidence="6">
    <location>
        <begin position="1"/>
        <end position="31"/>
    </location>
</feature>
<name>A0ABP8WL65_9MICC</name>
<evidence type="ECO:0000259" key="8">
    <source>
        <dbReference type="Pfam" id="PF12823"/>
    </source>
</evidence>
<dbReference type="InterPro" id="IPR023845">
    <property type="entry name" value="DUF3817_TM"/>
</dbReference>
<dbReference type="Proteomes" id="UP001501446">
    <property type="component" value="Unassembled WGS sequence"/>
</dbReference>
<evidence type="ECO:0000256" key="6">
    <source>
        <dbReference type="SAM" id="MobiDB-lite"/>
    </source>
</evidence>
<evidence type="ECO:0000256" key="4">
    <source>
        <dbReference type="ARBA" id="ARBA00022989"/>
    </source>
</evidence>
<evidence type="ECO:0000256" key="1">
    <source>
        <dbReference type="ARBA" id="ARBA00004651"/>
    </source>
</evidence>
<dbReference type="PANTHER" id="PTHR40077:SF1">
    <property type="entry name" value="MEMBRANE PROTEIN"/>
    <property type="match status" value="1"/>
</dbReference>
<organism evidence="9 10">
    <name type="scientific">Kocuria gwangalliensis</name>
    <dbReference type="NCBI Taxonomy" id="501592"/>
    <lineage>
        <taxon>Bacteria</taxon>
        <taxon>Bacillati</taxon>
        <taxon>Actinomycetota</taxon>
        <taxon>Actinomycetes</taxon>
        <taxon>Micrococcales</taxon>
        <taxon>Micrococcaceae</taxon>
        <taxon>Kocuria</taxon>
    </lineage>
</organism>
<accession>A0ABP8WL65</accession>
<comment type="caution">
    <text evidence="9">The sequence shown here is derived from an EMBL/GenBank/DDBJ whole genome shotgun (WGS) entry which is preliminary data.</text>
</comment>
<keyword evidence="2" id="KW-1003">Cell membrane</keyword>
<evidence type="ECO:0000313" key="10">
    <source>
        <dbReference type="Proteomes" id="UP001501446"/>
    </source>
</evidence>
<protein>
    <submittedName>
        <fullName evidence="9">DUF3817 domain-containing protein</fullName>
    </submittedName>
</protein>
<dbReference type="EMBL" id="BAABLN010000003">
    <property type="protein sequence ID" value="GAA4690865.1"/>
    <property type="molecule type" value="Genomic_DNA"/>
</dbReference>
<keyword evidence="4 7" id="KW-1133">Transmembrane helix</keyword>
<comment type="subcellular location">
    <subcellularLocation>
        <location evidence="1">Cell membrane</location>
        <topology evidence="1">Multi-pass membrane protein</topology>
    </subcellularLocation>
</comment>
<keyword evidence="3 7" id="KW-0812">Transmembrane</keyword>
<proteinExistence type="predicted"/>
<dbReference type="RefSeq" id="WP_312396558.1">
    <property type="nucleotide sequence ID" value="NZ_BAABLN010000003.1"/>
</dbReference>
<feature type="transmembrane region" description="Helical" evidence="7">
    <location>
        <begin position="37"/>
        <end position="62"/>
    </location>
</feature>
<keyword evidence="10" id="KW-1185">Reference proteome</keyword>
<dbReference type="PANTHER" id="PTHR40077">
    <property type="entry name" value="MEMBRANE PROTEIN-RELATED"/>
    <property type="match status" value="1"/>
</dbReference>
<evidence type="ECO:0000256" key="3">
    <source>
        <dbReference type="ARBA" id="ARBA00022692"/>
    </source>
</evidence>
<reference evidence="10" key="1">
    <citation type="journal article" date="2019" name="Int. J. Syst. Evol. Microbiol.">
        <title>The Global Catalogue of Microorganisms (GCM) 10K type strain sequencing project: providing services to taxonomists for standard genome sequencing and annotation.</title>
        <authorList>
            <consortium name="The Broad Institute Genomics Platform"/>
            <consortium name="The Broad Institute Genome Sequencing Center for Infectious Disease"/>
            <person name="Wu L."/>
            <person name="Ma J."/>
        </authorList>
    </citation>
    <scope>NUCLEOTIDE SEQUENCE [LARGE SCALE GENOMIC DNA]</scope>
    <source>
        <strain evidence="10">JCM 18958</strain>
    </source>
</reference>
<dbReference type="Pfam" id="PF12823">
    <property type="entry name" value="DUF3817"/>
    <property type="match status" value="1"/>
</dbReference>